<dbReference type="Proteomes" id="UP000724584">
    <property type="component" value="Unassembled WGS sequence"/>
</dbReference>
<evidence type="ECO:0000313" key="1">
    <source>
        <dbReference type="EMBL" id="KAH6613347.1"/>
    </source>
</evidence>
<evidence type="ECO:0000313" key="2">
    <source>
        <dbReference type="Proteomes" id="UP000724584"/>
    </source>
</evidence>
<gene>
    <name evidence="1" type="ORF">F5144DRAFT_607261</name>
</gene>
<reference evidence="1 2" key="1">
    <citation type="journal article" date="2021" name="Nat. Commun.">
        <title>Genetic determinants of endophytism in the Arabidopsis root mycobiome.</title>
        <authorList>
            <person name="Mesny F."/>
            <person name="Miyauchi S."/>
            <person name="Thiergart T."/>
            <person name="Pickel B."/>
            <person name="Atanasova L."/>
            <person name="Karlsson M."/>
            <person name="Huettel B."/>
            <person name="Barry K.W."/>
            <person name="Haridas S."/>
            <person name="Chen C."/>
            <person name="Bauer D."/>
            <person name="Andreopoulos W."/>
            <person name="Pangilinan J."/>
            <person name="LaButti K."/>
            <person name="Riley R."/>
            <person name="Lipzen A."/>
            <person name="Clum A."/>
            <person name="Drula E."/>
            <person name="Henrissat B."/>
            <person name="Kohler A."/>
            <person name="Grigoriev I.V."/>
            <person name="Martin F.M."/>
            <person name="Hacquard S."/>
        </authorList>
    </citation>
    <scope>NUCLEOTIDE SEQUENCE [LARGE SCALE GENOMIC DNA]</scope>
    <source>
        <strain evidence="1 2">MPI-SDFR-AT-0079</strain>
    </source>
</reference>
<keyword evidence="2" id="KW-1185">Reference proteome</keyword>
<proteinExistence type="predicted"/>
<comment type="caution">
    <text evidence="1">The sequence shown here is derived from an EMBL/GenBank/DDBJ whole genome shotgun (WGS) entry which is preliminary data.</text>
</comment>
<sequence length="177" mass="19505">MATTISNPSALRDELVGAGNLTQDKHTESDSTTLPHTVDSLEQALDDTEQSLKGEKEGLKVESAGLKVESDASKDEIDGEDECNKSASESIKESMIKLAHLAQVSKAEIRELDSLETLDPSQEEKRWLLASHLFAYESFMLARVLGSLLSQATRPQRFDNKEEDEARQKDGDSKKAL</sequence>
<organism evidence="1 2">
    <name type="scientific">Chaetomium tenue</name>
    <dbReference type="NCBI Taxonomy" id="1854479"/>
    <lineage>
        <taxon>Eukaryota</taxon>
        <taxon>Fungi</taxon>
        <taxon>Dikarya</taxon>
        <taxon>Ascomycota</taxon>
        <taxon>Pezizomycotina</taxon>
        <taxon>Sordariomycetes</taxon>
        <taxon>Sordariomycetidae</taxon>
        <taxon>Sordariales</taxon>
        <taxon>Chaetomiaceae</taxon>
        <taxon>Chaetomium</taxon>
    </lineage>
</organism>
<accession>A0ACB7NXM9</accession>
<dbReference type="EMBL" id="JAGIZQ010000008">
    <property type="protein sequence ID" value="KAH6613347.1"/>
    <property type="molecule type" value="Genomic_DNA"/>
</dbReference>
<name>A0ACB7NXM9_9PEZI</name>
<protein>
    <submittedName>
        <fullName evidence="1">Uncharacterized protein</fullName>
    </submittedName>
</protein>